<keyword evidence="3" id="KW-1185">Reference proteome</keyword>
<gene>
    <name evidence="2" type="ORF">DFH07DRAFT_357983</name>
</gene>
<feature type="region of interest" description="Disordered" evidence="1">
    <location>
        <begin position="1"/>
        <end position="56"/>
    </location>
</feature>
<feature type="compositionally biased region" description="Polar residues" evidence="1">
    <location>
        <begin position="16"/>
        <end position="36"/>
    </location>
</feature>
<reference evidence="2" key="1">
    <citation type="submission" date="2023-03" db="EMBL/GenBank/DDBJ databases">
        <title>Massive genome expansion in bonnet fungi (Mycena s.s.) driven by repeated elements and novel gene families across ecological guilds.</title>
        <authorList>
            <consortium name="Lawrence Berkeley National Laboratory"/>
            <person name="Harder C.B."/>
            <person name="Miyauchi S."/>
            <person name="Viragh M."/>
            <person name="Kuo A."/>
            <person name="Thoen E."/>
            <person name="Andreopoulos B."/>
            <person name="Lu D."/>
            <person name="Skrede I."/>
            <person name="Drula E."/>
            <person name="Henrissat B."/>
            <person name="Morin E."/>
            <person name="Kohler A."/>
            <person name="Barry K."/>
            <person name="LaButti K."/>
            <person name="Morin E."/>
            <person name="Salamov A."/>
            <person name="Lipzen A."/>
            <person name="Mereny Z."/>
            <person name="Hegedus B."/>
            <person name="Baldrian P."/>
            <person name="Stursova M."/>
            <person name="Weitz H."/>
            <person name="Taylor A."/>
            <person name="Grigoriev I.V."/>
            <person name="Nagy L.G."/>
            <person name="Martin F."/>
            <person name="Kauserud H."/>
        </authorList>
    </citation>
    <scope>NUCLEOTIDE SEQUENCE</scope>
    <source>
        <strain evidence="2">CBHHK188m</strain>
    </source>
</reference>
<organism evidence="2 3">
    <name type="scientific">Mycena maculata</name>
    <dbReference type="NCBI Taxonomy" id="230809"/>
    <lineage>
        <taxon>Eukaryota</taxon>
        <taxon>Fungi</taxon>
        <taxon>Dikarya</taxon>
        <taxon>Basidiomycota</taxon>
        <taxon>Agaricomycotina</taxon>
        <taxon>Agaricomycetes</taxon>
        <taxon>Agaricomycetidae</taxon>
        <taxon>Agaricales</taxon>
        <taxon>Marasmiineae</taxon>
        <taxon>Mycenaceae</taxon>
        <taxon>Mycena</taxon>
    </lineage>
</organism>
<comment type="caution">
    <text evidence="2">The sequence shown here is derived from an EMBL/GenBank/DDBJ whole genome shotgun (WGS) entry which is preliminary data.</text>
</comment>
<name>A0AAD7JLI6_9AGAR</name>
<feature type="region of interest" description="Disordered" evidence="1">
    <location>
        <begin position="165"/>
        <end position="211"/>
    </location>
</feature>
<dbReference type="EMBL" id="JARJLG010000034">
    <property type="protein sequence ID" value="KAJ7765840.1"/>
    <property type="molecule type" value="Genomic_DNA"/>
</dbReference>
<sequence>MAPKRKEGEIREPDVQGSSNWQYIKLISPSNAQSQRRAPAPVPDNPAARKRPAVGAQEIVRGQAEPSRLKRAKFVESEVVEGELDAGDANRRTEEEERHESAEVPAVVKPPIPNCHCGRPARMLIAAPLFGSRPYANCARDANPCMYFAWLDAESRAVPSRYHLDSEEDWRDDGDGDDSGRVSRDLGTTPTWTLPRHTQQHRPRRLLSPRS</sequence>
<accession>A0AAD7JLI6</accession>
<feature type="compositionally biased region" description="Acidic residues" evidence="1">
    <location>
        <begin position="166"/>
        <end position="177"/>
    </location>
</feature>
<feature type="compositionally biased region" description="Basic residues" evidence="1">
    <location>
        <begin position="198"/>
        <end position="211"/>
    </location>
</feature>
<proteinExistence type="predicted"/>
<feature type="compositionally biased region" description="Basic and acidic residues" evidence="1">
    <location>
        <begin position="88"/>
        <end position="102"/>
    </location>
</feature>
<protein>
    <submittedName>
        <fullName evidence="2">Uncharacterized protein</fullName>
    </submittedName>
</protein>
<evidence type="ECO:0000256" key="1">
    <source>
        <dbReference type="SAM" id="MobiDB-lite"/>
    </source>
</evidence>
<dbReference type="Proteomes" id="UP001215280">
    <property type="component" value="Unassembled WGS sequence"/>
</dbReference>
<evidence type="ECO:0000313" key="3">
    <source>
        <dbReference type="Proteomes" id="UP001215280"/>
    </source>
</evidence>
<dbReference type="AlphaFoldDB" id="A0AAD7JLI6"/>
<feature type="region of interest" description="Disordered" evidence="1">
    <location>
        <begin position="80"/>
        <end position="104"/>
    </location>
</feature>
<feature type="compositionally biased region" description="Basic and acidic residues" evidence="1">
    <location>
        <begin position="1"/>
        <end position="14"/>
    </location>
</feature>
<evidence type="ECO:0000313" key="2">
    <source>
        <dbReference type="EMBL" id="KAJ7765840.1"/>
    </source>
</evidence>